<organism evidence="2">
    <name type="scientific">mine drainage metagenome</name>
    <dbReference type="NCBI Taxonomy" id="410659"/>
    <lineage>
        <taxon>unclassified sequences</taxon>
        <taxon>metagenomes</taxon>
        <taxon>ecological metagenomes</taxon>
    </lineage>
</organism>
<feature type="region of interest" description="Disordered" evidence="1">
    <location>
        <begin position="16"/>
        <end position="43"/>
    </location>
</feature>
<proteinExistence type="predicted"/>
<protein>
    <submittedName>
        <fullName evidence="2">Uncharacterized protein</fullName>
    </submittedName>
</protein>
<gene>
    <name evidence="2" type="ORF">GALL_302760</name>
</gene>
<dbReference type="AlphaFoldDB" id="A0A1J5QW22"/>
<dbReference type="EMBL" id="MLJW01000400">
    <property type="protein sequence ID" value="OIQ87870.1"/>
    <property type="molecule type" value="Genomic_DNA"/>
</dbReference>
<evidence type="ECO:0000256" key="1">
    <source>
        <dbReference type="SAM" id="MobiDB-lite"/>
    </source>
</evidence>
<comment type="caution">
    <text evidence="2">The sequence shown here is derived from an EMBL/GenBank/DDBJ whole genome shotgun (WGS) entry which is preliminary data.</text>
</comment>
<evidence type="ECO:0000313" key="2">
    <source>
        <dbReference type="EMBL" id="OIQ87870.1"/>
    </source>
</evidence>
<name>A0A1J5QW22_9ZZZZ</name>
<reference evidence="2" key="1">
    <citation type="submission" date="2016-10" db="EMBL/GenBank/DDBJ databases">
        <title>Sequence of Gallionella enrichment culture.</title>
        <authorList>
            <person name="Poehlein A."/>
            <person name="Muehling M."/>
            <person name="Daniel R."/>
        </authorList>
    </citation>
    <scope>NUCLEOTIDE SEQUENCE</scope>
</reference>
<accession>A0A1J5QW22</accession>
<feature type="compositionally biased region" description="Polar residues" evidence="1">
    <location>
        <begin position="21"/>
        <end position="33"/>
    </location>
</feature>
<sequence>MPDPMVLAELRDVVRERDSGQVHTPESRATSTDIDAGERVGRA</sequence>